<name>A0A016UGC9_9BILA</name>
<dbReference type="Proteomes" id="UP000024635">
    <property type="component" value="Unassembled WGS sequence"/>
</dbReference>
<reference evidence="2" key="1">
    <citation type="journal article" date="2015" name="Nat. Genet.">
        <title>The genome and transcriptome of the zoonotic hookworm Ancylostoma ceylanicum identify infection-specific gene families.</title>
        <authorList>
            <person name="Schwarz E.M."/>
            <person name="Hu Y."/>
            <person name="Antoshechkin I."/>
            <person name="Miller M.M."/>
            <person name="Sternberg P.W."/>
            <person name="Aroian R.V."/>
        </authorList>
    </citation>
    <scope>NUCLEOTIDE SEQUENCE</scope>
    <source>
        <strain evidence="2">HY135</strain>
    </source>
</reference>
<comment type="caution">
    <text evidence="1">The sequence shown here is derived from an EMBL/GenBank/DDBJ whole genome shotgun (WGS) entry which is preliminary data.</text>
</comment>
<evidence type="ECO:0000313" key="2">
    <source>
        <dbReference type="Proteomes" id="UP000024635"/>
    </source>
</evidence>
<evidence type="ECO:0000313" key="1">
    <source>
        <dbReference type="EMBL" id="EYC14220.1"/>
    </source>
</evidence>
<dbReference type="AlphaFoldDB" id="A0A016UGC9"/>
<protein>
    <submittedName>
        <fullName evidence="1">Uncharacterized protein</fullName>
    </submittedName>
</protein>
<dbReference type="EMBL" id="JARK01001377">
    <property type="protein sequence ID" value="EYC14220.1"/>
    <property type="molecule type" value="Genomic_DNA"/>
</dbReference>
<accession>A0A016UGC9</accession>
<organism evidence="1 2">
    <name type="scientific">Ancylostoma ceylanicum</name>
    <dbReference type="NCBI Taxonomy" id="53326"/>
    <lineage>
        <taxon>Eukaryota</taxon>
        <taxon>Metazoa</taxon>
        <taxon>Ecdysozoa</taxon>
        <taxon>Nematoda</taxon>
        <taxon>Chromadorea</taxon>
        <taxon>Rhabditida</taxon>
        <taxon>Rhabditina</taxon>
        <taxon>Rhabditomorpha</taxon>
        <taxon>Strongyloidea</taxon>
        <taxon>Ancylostomatidae</taxon>
        <taxon>Ancylostomatinae</taxon>
        <taxon>Ancylostoma</taxon>
    </lineage>
</organism>
<keyword evidence="2" id="KW-1185">Reference proteome</keyword>
<gene>
    <name evidence="1" type="primary">Acey_s0041.g409</name>
    <name evidence="1" type="ORF">Y032_0041g409</name>
</gene>
<proteinExistence type="predicted"/>
<sequence>MFAFHKDMTLNGECTTCRARGRERVKERFIAHNQVAPEAQELLFPAILSICHQNGSYDRFDGTKKTPTQWTL</sequence>